<evidence type="ECO:0000313" key="1">
    <source>
        <dbReference type="EMBL" id="CAP56669.1"/>
    </source>
</evidence>
<protein>
    <submittedName>
        <fullName evidence="1">Uncharacterized protein</fullName>
    </submittedName>
</protein>
<dbReference type="KEGG" id="gdi:GDI2726"/>
<organism evidence="1 2">
    <name type="scientific">Gluconacetobacter diazotrophicus (strain ATCC 49037 / DSM 5601 / CCUG 37298 / CIP 103539 / LMG 7603 / PAl5)</name>
    <dbReference type="NCBI Taxonomy" id="272568"/>
    <lineage>
        <taxon>Bacteria</taxon>
        <taxon>Pseudomonadati</taxon>
        <taxon>Pseudomonadota</taxon>
        <taxon>Alphaproteobacteria</taxon>
        <taxon>Acetobacterales</taxon>
        <taxon>Acetobacteraceae</taxon>
        <taxon>Gluconacetobacter</taxon>
    </lineage>
</organism>
<reference evidence="1 2" key="1">
    <citation type="journal article" date="2009" name="BMC Genomics">
        <title>Complete genome sequence of the sugarcane nitrogen-fixing endophyte Gluconacetobacter diazotrophicus Pal5.</title>
        <authorList>
            <person name="Bertalan M."/>
            <person name="Albano R."/>
            <person name="Padua V."/>
            <person name="Rouws L."/>
            <person name="Rojas C."/>
            <person name="Hemerly A."/>
            <person name="Teixeira K."/>
            <person name="Schwab S."/>
            <person name="Araujo J."/>
            <person name="Oliveira A."/>
            <person name="Franca L."/>
            <person name="Magalhaes V."/>
            <person name="Alqueres S."/>
            <person name="Cardoso A."/>
            <person name="Almeida W."/>
            <person name="Loureiro M.M."/>
            <person name="Nogueira E."/>
            <person name="Cidade D."/>
            <person name="Oliveira D."/>
            <person name="Simao T."/>
            <person name="Macedo J."/>
            <person name="Valadao A."/>
            <person name="Dreschsel M."/>
            <person name="Freitas F."/>
            <person name="Vidal M."/>
            <person name="Guedes H."/>
            <person name="Rodrigues E."/>
            <person name="Meneses C."/>
            <person name="Brioso P."/>
            <person name="Pozzer L."/>
            <person name="Figueiredo D."/>
            <person name="Montano H."/>
            <person name="Junior J."/>
            <person name="Filho G."/>
            <person name="Flores V."/>
            <person name="Ferreira B."/>
            <person name="Branco A."/>
            <person name="Gonzalez P."/>
            <person name="Guillobel H."/>
            <person name="Lemos M."/>
            <person name="Seibel L."/>
            <person name="Macedo J."/>
            <person name="Alves-Ferreira M."/>
            <person name="Sachetto-Martins G."/>
            <person name="Coelho A."/>
            <person name="Santos E."/>
            <person name="Amaral G."/>
            <person name="Neves A."/>
            <person name="Pacheco A.B."/>
            <person name="Carvalho D."/>
            <person name="Lery L."/>
            <person name="Bisch P."/>
            <person name="Rossle S.C."/>
            <person name="Urmenyi T."/>
            <person name="Kruger W.V."/>
            <person name="Martins O."/>
            <person name="Baldani J.I."/>
            <person name="Ferreira P.C."/>
        </authorList>
    </citation>
    <scope>NUCLEOTIDE SEQUENCE [LARGE SCALE GENOMIC DNA]</scope>
    <source>
        <strain evidence="2">ATCC 49037 / DSM 5601 / CCUG 37298 / CIP 103539 / LMG 7603 / PAl5</strain>
    </source>
</reference>
<sequence length="77" mass="9077">MGVACWYREASSASRKEFAKTAVKPRFVLKWRLLQLEKQSCPRNHTKYKNPAKPIGWRGFCLAAWRDENKYQPKSMT</sequence>
<dbReference type="Proteomes" id="UP000001176">
    <property type="component" value="Chromosome"/>
</dbReference>
<dbReference type="EMBL" id="AM889285">
    <property type="protein sequence ID" value="CAP56669.1"/>
    <property type="molecule type" value="Genomic_DNA"/>
</dbReference>
<proteinExistence type="predicted"/>
<name>A9HQ29_GLUDA</name>
<keyword evidence="2" id="KW-1185">Reference proteome</keyword>
<gene>
    <name evidence="1" type="ordered locus">GDI2726</name>
</gene>
<dbReference type="AlphaFoldDB" id="A9HQ29"/>
<accession>A9HQ29</accession>
<evidence type="ECO:0000313" key="2">
    <source>
        <dbReference type="Proteomes" id="UP000001176"/>
    </source>
</evidence>